<evidence type="ECO:0000313" key="2">
    <source>
        <dbReference type="Proteomes" id="UP000887159"/>
    </source>
</evidence>
<dbReference type="EMBL" id="BMAU01021278">
    <property type="protein sequence ID" value="GFY07835.1"/>
    <property type="molecule type" value="Genomic_DNA"/>
</dbReference>
<dbReference type="InterPro" id="IPR036397">
    <property type="entry name" value="RNaseH_sf"/>
</dbReference>
<dbReference type="Gene3D" id="3.30.420.10">
    <property type="entry name" value="Ribonuclease H-like superfamily/Ribonuclease H"/>
    <property type="match status" value="1"/>
</dbReference>
<accession>A0A8X6VJ27</accession>
<proteinExistence type="predicted"/>
<name>A0A8X6VJ27_TRICX</name>
<gene>
    <name evidence="1" type="primary">X975_05572</name>
    <name evidence="1" type="ORF">TNCV_4287711</name>
</gene>
<dbReference type="Proteomes" id="UP000887159">
    <property type="component" value="Unassembled WGS sequence"/>
</dbReference>
<protein>
    <submittedName>
        <fullName evidence="1">Transposable element Tcb2 transposase</fullName>
    </submittedName>
</protein>
<reference evidence="1" key="1">
    <citation type="submission" date="2020-08" db="EMBL/GenBank/DDBJ databases">
        <title>Multicomponent nature underlies the extraordinary mechanical properties of spider dragline silk.</title>
        <authorList>
            <person name="Kono N."/>
            <person name="Nakamura H."/>
            <person name="Mori M."/>
            <person name="Yoshida Y."/>
            <person name="Ohtoshi R."/>
            <person name="Malay A.D."/>
            <person name="Moran D.A.P."/>
            <person name="Tomita M."/>
            <person name="Numata K."/>
            <person name="Arakawa K."/>
        </authorList>
    </citation>
    <scope>NUCLEOTIDE SEQUENCE</scope>
</reference>
<organism evidence="1 2">
    <name type="scientific">Trichonephila clavipes</name>
    <name type="common">Golden silk orbweaver</name>
    <name type="synonym">Nephila clavipes</name>
    <dbReference type="NCBI Taxonomy" id="2585209"/>
    <lineage>
        <taxon>Eukaryota</taxon>
        <taxon>Metazoa</taxon>
        <taxon>Ecdysozoa</taxon>
        <taxon>Arthropoda</taxon>
        <taxon>Chelicerata</taxon>
        <taxon>Arachnida</taxon>
        <taxon>Araneae</taxon>
        <taxon>Araneomorphae</taxon>
        <taxon>Entelegynae</taxon>
        <taxon>Araneoidea</taxon>
        <taxon>Nephilidae</taxon>
        <taxon>Trichonephila</taxon>
    </lineage>
</organism>
<dbReference type="AlphaFoldDB" id="A0A8X6VJ27"/>
<evidence type="ECO:0000313" key="1">
    <source>
        <dbReference type="EMBL" id="GFY07835.1"/>
    </source>
</evidence>
<sequence>MTAQRYFLDILQPHVLPLMKRLPGAIFQQDNARPHTASVSQACLCNGTTLLWSARSPDLSPVEHIWDHLGWRVRHLTSLNELEARLFEVSSLLEESSKQIIKSNKYLSSSRNDVERLTCLFNDILLPTALTYRKVTVYTIAVRYLLTVCQITLRPLDCSSRYSKRFG</sequence>
<keyword evidence="2" id="KW-1185">Reference proteome</keyword>
<dbReference type="GO" id="GO:0003676">
    <property type="term" value="F:nucleic acid binding"/>
    <property type="evidence" value="ECO:0007669"/>
    <property type="project" value="InterPro"/>
</dbReference>
<comment type="caution">
    <text evidence="1">The sequence shown here is derived from an EMBL/GenBank/DDBJ whole genome shotgun (WGS) entry which is preliminary data.</text>
</comment>